<dbReference type="EMBL" id="VSSQ01136591">
    <property type="protein sequence ID" value="MPN60839.1"/>
    <property type="molecule type" value="Genomic_DNA"/>
</dbReference>
<name>A0A645JDT1_9ZZZZ</name>
<keyword evidence="3 5" id="KW-0418">Kinase</keyword>
<keyword evidence="2 5" id="KW-0808">Transferase</keyword>
<evidence type="ECO:0000313" key="5">
    <source>
        <dbReference type="EMBL" id="MPN60839.1"/>
    </source>
</evidence>
<reference evidence="5" key="1">
    <citation type="submission" date="2019-08" db="EMBL/GenBank/DDBJ databases">
        <authorList>
            <person name="Kucharzyk K."/>
            <person name="Murdoch R.W."/>
            <person name="Higgins S."/>
            <person name="Loffler F."/>
        </authorList>
    </citation>
    <scope>NUCLEOTIDE SEQUENCE</scope>
</reference>
<dbReference type="GO" id="GO:0019546">
    <property type="term" value="P:L-arginine deiminase pathway"/>
    <property type="evidence" value="ECO:0007669"/>
    <property type="project" value="TreeGrafter"/>
</dbReference>
<evidence type="ECO:0000256" key="2">
    <source>
        <dbReference type="ARBA" id="ARBA00022679"/>
    </source>
</evidence>
<proteinExistence type="inferred from homology"/>
<evidence type="ECO:0000259" key="4">
    <source>
        <dbReference type="Pfam" id="PF00696"/>
    </source>
</evidence>
<dbReference type="GO" id="GO:0008804">
    <property type="term" value="F:carbamate kinase activity"/>
    <property type="evidence" value="ECO:0007669"/>
    <property type="project" value="UniProtKB-EC"/>
</dbReference>
<dbReference type="AlphaFoldDB" id="A0A645JDT1"/>
<evidence type="ECO:0000256" key="3">
    <source>
        <dbReference type="ARBA" id="ARBA00022777"/>
    </source>
</evidence>
<dbReference type="EC" id="2.7.2.2" evidence="5"/>
<organism evidence="5">
    <name type="scientific">bioreactor metagenome</name>
    <dbReference type="NCBI Taxonomy" id="1076179"/>
    <lineage>
        <taxon>unclassified sequences</taxon>
        <taxon>metagenomes</taxon>
        <taxon>ecological metagenomes</taxon>
    </lineage>
</organism>
<dbReference type="InterPro" id="IPR001048">
    <property type="entry name" value="Asp/Glu/Uridylate_kinase"/>
</dbReference>
<gene>
    <name evidence="5" type="primary">arcC2_6</name>
    <name evidence="5" type="ORF">SDC9_208571</name>
</gene>
<dbReference type="Pfam" id="PF00696">
    <property type="entry name" value="AA_kinase"/>
    <property type="match status" value="1"/>
</dbReference>
<dbReference type="GO" id="GO:0005829">
    <property type="term" value="C:cytosol"/>
    <property type="evidence" value="ECO:0007669"/>
    <property type="project" value="TreeGrafter"/>
</dbReference>
<dbReference type="SUPFAM" id="SSF53633">
    <property type="entry name" value="Carbamate kinase-like"/>
    <property type="match status" value="1"/>
</dbReference>
<dbReference type="Gene3D" id="3.40.1160.10">
    <property type="entry name" value="Acetylglutamate kinase-like"/>
    <property type="match status" value="1"/>
</dbReference>
<comment type="caution">
    <text evidence="5">The sequence shown here is derived from an EMBL/GenBank/DDBJ whole genome shotgun (WGS) entry which is preliminary data.</text>
</comment>
<evidence type="ECO:0000256" key="1">
    <source>
        <dbReference type="ARBA" id="ARBA00011066"/>
    </source>
</evidence>
<dbReference type="InterPro" id="IPR036393">
    <property type="entry name" value="AceGlu_kinase-like_sf"/>
</dbReference>
<protein>
    <submittedName>
        <fullName evidence="5">Carbamate kinase 2</fullName>
        <ecNumber evidence="5">2.7.2.2</ecNumber>
    </submittedName>
</protein>
<dbReference type="PANTHER" id="PTHR30409">
    <property type="entry name" value="CARBAMATE KINASE"/>
    <property type="match status" value="1"/>
</dbReference>
<accession>A0A645JDT1</accession>
<comment type="similarity">
    <text evidence="1">Belongs to the carbamate kinase family.</text>
</comment>
<dbReference type="PRINTS" id="PR01469">
    <property type="entry name" value="CARBMTKINASE"/>
</dbReference>
<dbReference type="InterPro" id="IPR003964">
    <property type="entry name" value="Carb_kinase"/>
</dbReference>
<dbReference type="PANTHER" id="PTHR30409:SF1">
    <property type="entry name" value="CARBAMATE KINASE-RELATED"/>
    <property type="match status" value="1"/>
</dbReference>
<feature type="domain" description="Aspartate/glutamate/uridylate kinase" evidence="4">
    <location>
        <begin position="17"/>
        <end position="146"/>
    </location>
</feature>
<sequence length="165" mass="17582">MIIVEDSGRGYRRVVASPKPQDIVEIDTVKTLLEAGEIVIACGGGGIPVVREGNHLRGVGAVIDKDFASSLMAEKIDADSFVVLTAVEKVAIKFGTPEQEWLSELTIDATNKYIADKEFAEGSMLPKVIAAMNFATSKSGRKALITSLEKAAEGLSGKTGTWIRS</sequence>